<dbReference type="EMBL" id="ABXU01000074">
    <property type="protein sequence ID" value="EEB32632.1"/>
    <property type="molecule type" value="Genomic_DNA"/>
</dbReference>
<evidence type="ECO:0000313" key="2">
    <source>
        <dbReference type="EMBL" id="EEB32632.1"/>
    </source>
</evidence>
<comment type="caution">
    <text evidence="2">The sequence shown here is derived from an EMBL/GenBank/DDBJ whole genome shotgun (WGS) entry which is preliminary data.</text>
</comment>
<reference evidence="2 3" key="2">
    <citation type="submission" date="2008-10" db="EMBL/GenBank/DDBJ databases">
        <authorList>
            <person name="Fulton L."/>
            <person name="Clifton S."/>
            <person name="Fulton B."/>
            <person name="Xu J."/>
            <person name="Minx P."/>
            <person name="Pepin K.H."/>
            <person name="Johnson M."/>
            <person name="Bhonagiri V."/>
            <person name="Nash W.E."/>
            <person name="Mardis E.R."/>
            <person name="Wilson R.K."/>
        </authorList>
    </citation>
    <scope>NUCLEOTIDE SEQUENCE [LARGE SCALE GENOMIC DNA]</scope>
    <source>
        <strain evidence="2 3">ATCC 29098</strain>
    </source>
</reference>
<gene>
    <name evidence="2" type="ORF">DESPIG_02484</name>
</gene>
<proteinExistence type="predicted"/>
<reference evidence="2 3" key="1">
    <citation type="submission" date="2008-10" db="EMBL/GenBank/DDBJ databases">
        <title>Draft genome sequence of Desulvovibrio piger (ATCC 29098).</title>
        <authorList>
            <person name="Sudarsanam P."/>
            <person name="Ley R."/>
            <person name="Guruge J."/>
            <person name="Turnbaugh P.J."/>
            <person name="Mahowald M."/>
            <person name="Liep D."/>
            <person name="Gordon J."/>
        </authorList>
    </citation>
    <scope>NUCLEOTIDE SEQUENCE [LARGE SCALE GENOMIC DNA]</scope>
    <source>
        <strain evidence="2 3">ATCC 29098</strain>
    </source>
</reference>
<feature type="region of interest" description="Disordered" evidence="1">
    <location>
        <begin position="38"/>
        <end position="58"/>
    </location>
</feature>
<sequence length="58" mass="6051">MVVVHATDPENIFFDFNGLHENSPLGDIVHGQDAAQGINEPALPQGGRAGGKGGRNRA</sequence>
<accession>B6WWL6</accession>
<organism evidence="2 3">
    <name type="scientific">Desulfovibrio piger ATCC 29098</name>
    <dbReference type="NCBI Taxonomy" id="411464"/>
    <lineage>
        <taxon>Bacteria</taxon>
        <taxon>Pseudomonadati</taxon>
        <taxon>Thermodesulfobacteriota</taxon>
        <taxon>Desulfovibrionia</taxon>
        <taxon>Desulfovibrionales</taxon>
        <taxon>Desulfovibrionaceae</taxon>
        <taxon>Desulfovibrio</taxon>
    </lineage>
</organism>
<dbReference type="Proteomes" id="UP000003676">
    <property type="component" value="Unassembled WGS sequence"/>
</dbReference>
<name>B6WWL6_9BACT</name>
<evidence type="ECO:0000256" key="1">
    <source>
        <dbReference type="SAM" id="MobiDB-lite"/>
    </source>
</evidence>
<protein>
    <submittedName>
        <fullName evidence="2">Uncharacterized protein</fullName>
    </submittedName>
</protein>
<dbReference type="AlphaFoldDB" id="B6WWL6"/>
<feature type="compositionally biased region" description="Gly residues" evidence="1">
    <location>
        <begin position="47"/>
        <end position="58"/>
    </location>
</feature>
<evidence type="ECO:0000313" key="3">
    <source>
        <dbReference type="Proteomes" id="UP000003676"/>
    </source>
</evidence>
<dbReference type="HOGENOM" id="CLU_2972047_0_0_7"/>